<dbReference type="PROSITE" id="PS00678">
    <property type="entry name" value="WD_REPEATS_1"/>
    <property type="match status" value="2"/>
</dbReference>
<evidence type="ECO:0000256" key="2">
    <source>
        <dbReference type="ARBA" id="ARBA00022737"/>
    </source>
</evidence>
<dbReference type="InterPro" id="IPR020472">
    <property type="entry name" value="WD40_PAC1"/>
</dbReference>
<protein>
    <submittedName>
        <fullName evidence="7">WD repeat-containing protein 3</fullName>
    </submittedName>
</protein>
<dbReference type="InterPro" id="IPR007148">
    <property type="entry name" value="SSU_processome_Utp12"/>
</dbReference>
<evidence type="ECO:0000256" key="1">
    <source>
        <dbReference type="ARBA" id="ARBA00022574"/>
    </source>
</evidence>
<feature type="repeat" description="WD" evidence="4">
    <location>
        <begin position="103"/>
        <end position="136"/>
    </location>
</feature>
<keyword evidence="2" id="KW-0677">Repeat</keyword>
<gene>
    <name evidence="7" type="primary">LOC114253341</name>
</gene>
<evidence type="ECO:0000256" key="3">
    <source>
        <dbReference type="ARBA" id="ARBA00038229"/>
    </source>
</evidence>
<dbReference type="SMART" id="SM00320">
    <property type="entry name" value="WD40"/>
    <property type="match status" value="12"/>
</dbReference>
<feature type="repeat" description="WD" evidence="4">
    <location>
        <begin position="579"/>
        <end position="620"/>
    </location>
</feature>
<dbReference type="Pfam" id="PF25173">
    <property type="entry name" value="Beta-prop_WDR3_1st"/>
    <property type="match status" value="1"/>
</dbReference>
<name>A0A6J2KPA9_BOMMA</name>
<dbReference type="InterPro" id="IPR019775">
    <property type="entry name" value="WD40_repeat_CS"/>
</dbReference>
<evidence type="ECO:0000256" key="4">
    <source>
        <dbReference type="PROSITE-ProRule" id="PRU00221"/>
    </source>
</evidence>
<proteinExistence type="inferred from homology"/>
<sequence>MGLTKQYLRYAPTGSFNIIASADCNSTHVTLNGISGRYIAVGACEHVIIWDMKLGEKAQVLPGENVVVTQLAASPTGNHMAVGLFDGNINVFELTNNEVVCVFAGHKSAITCLQFDDHGHRLVSGSKDTEVILWDVISETGKVRFSGHKGVITSVSFINGKNCIVTSSKDTFVKFWDIETKHCFKTLGGHQMEVWAAVLLKEERYLVTGSMDQELRVWKLNWTEDVKDEDKLKHQLEIVKLEETDEIEESSVLQCHQVGTLVRGGKGRVVGIATDPGQTVLACYGTDSLLELFAFCSDEQAKMRMDKRIKKRRKKLAKLKETGEVDPEITEIPQILTLSDEVRRLTSVKVNSKLKSATLLLGTTGEVRVGITLANNTVELHSLKLEDGDEVRCLKQITQPGHQKDPRCVVISSDNLAILSASADSIKLWNRSSQTCVRTMEVPCGRPLCAALAPGDRHALVGCAGGALLVLDVAAGRLLETIPAHTDNCTALGLTPDLRGCYTGGADKTVKLWQFELINDPIVEAKGKVLSLLHTRTLKLEEQVSAVKISPNNKFIAVALLDCTVKIFFLDTFKFYLSLYGHKLPVLCLDISYDSNLIATGSADRNVKTWGMDFGDCHKSIFAHNDSITALQFVPNTHYFFTGSKDGKIKQWDADTSENIITLNGHAGACHGVCVGAGGLHAASCGTDGAVRLWARTDEPLVLGDTDERDEGLATGEQHAPVPGLPGLQMPTKKTIGAEKAADSIMECLSVGAEYKRELSEARGQFVQPPLLMAAFNCTTPEDFFVETVKRVRSSDLEEALLLIPFSAACDIVRVLPTLLERGDHTELYCRVALFLLKIHHAPLVANKALLKHIIQIQAKASIKLNELRDMVGYNLHALQWMKRDIEAAESVQLFREATQMRVNKDKRRRTRQALKRPIFTVT</sequence>
<dbReference type="PROSITE" id="PS50294">
    <property type="entry name" value="WD_REPEATS_REGION"/>
    <property type="match status" value="5"/>
</dbReference>
<evidence type="ECO:0000313" key="6">
    <source>
        <dbReference type="Proteomes" id="UP000504629"/>
    </source>
</evidence>
<dbReference type="FunFam" id="2.130.10.10:FF:000157">
    <property type="entry name" value="WD repeat domain 3"/>
    <property type="match status" value="1"/>
</dbReference>
<dbReference type="RefSeq" id="XP_028043985.1">
    <property type="nucleotide sequence ID" value="XM_028188184.1"/>
</dbReference>
<dbReference type="GeneID" id="114253341"/>
<organism evidence="6 7">
    <name type="scientific">Bombyx mandarina</name>
    <name type="common">Wild silk moth</name>
    <name type="synonym">Wild silkworm</name>
    <dbReference type="NCBI Taxonomy" id="7092"/>
    <lineage>
        <taxon>Eukaryota</taxon>
        <taxon>Metazoa</taxon>
        <taxon>Ecdysozoa</taxon>
        <taxon>Arthropoda</taxon>
        <taxon>Hexapoda</taxon>
        <taxon>Insecta</taxon>
        <taxon>Pterygota</taxon>
        <taxon>Neoptera</taxon>
        <taxon>Endopterygota</taxon>
        <taxon>Lepidoptera</taxon>
        <taxon>Glossata</taxon>
        <taxon>Ditrysia</taxon>
        <taxon>Bombycoidea</taxon>
        <taxon>Bombycidae</taxon>
        <taxon>Bombycinae</taxon>
        <taxon>Bombyx</taxon>
    </lineage>
</organism>
<dbReference type="Gene3D" id="2.130.10.10">
    <property type="entry name" value="YVTN repeat-like/Quinoprotein amine dehydrogenase"/>
    <property type="match status" value="5"/>
</dbReference>
<feature type="domain" description="Small-subunit processome Utp12" evidence="5">
    <location>
        <begin position="782"/>
        <end position="883"/>
    </location>
</feature>
<evidence type="ECO:0000313" key="7">
    <source>
        <dbReference type="RefSeq" id="XP_028043985.1"/>
    </source>
</evidence>
<dbReference type="InterPro" id="IPR036322">
    <property type="entry name" value="WD40_repeat_dom_sf"/>
</dbReference>
<feature type="repeat" description="WD" evidence="4">
    <location>
        <begin position="482"/>
        <end position="516"/>
    </location>
</feature>
<evidence type="ECO:0000259" key="5">
    <source>
        <dbReference type="Pfam" id="PF04003"/>
    </source>
</evidence>
<dbReference type="GO" id="GO:0034388">
    <property type="term" value="C:Pwp2p-containing subcomplex of 90S preribosome"/>
    <property type="evidence" value="ECO:0007669"/>
    <property type="project" value="TreeGrafter"/>
</dbReference>
<feature type="repeat" description="WD" evidence="4">
    <location>
        <begin position="145"/>
        <end position="186"/>
    </location>
</feature>
<dbReference type="PROSITE" id="PS50082">
    <property type="entry name" value="WD_REPEATS_2"/>
    <property type="match status" value="6"/>
</dbReference>
<dbReference type="PRINTS" id="PR00320">
    <property type="entry name" value="GPROTEINBRPT"/>
</dbReference>
<dbReference type="KEGG" id="bman:114253341"/>
<dbReference type="GO" id="GO:0032040">
    <property type="term" value="C:small-subunit processome"/>
    <property type="evidence" value="ECO:0007669"/>
    <property type="project" value="TreeGrafter"/>
</dbReference>
<dbReference type="AlphaFoldDB" id="A0A6J2KPA9"/>
<dbReference type="OrthoDB" id="407922at2759"/>
<dbReference type="InterPro" id="IPR001680">
    <property type="entry name" value="WD40_rpt"/>
</dbReference>
<keyword evidence="1 4" id="KW-0853">WD repeat</keyword>
<dbReference type="Proteomes" id="UP000504629">
    <property type="component" value="Unplaced"/>
</dbReference>
<dbReference type="PANTHER" id="PTHR19853:SF0">
    <property type="entry name" value="WD REPEAT-CONTAINING PROTEIN 3"/>
    <property type="match status" value="1"/>
</dbReference>
<dbReference type="InterPro" id="IPR015943">
    <property type="entry name" value="WD40/YVTN_repeat-like_dom_sf"/>
</dbReference>
<dbReference type="Pfam" id="PF25172">
    <property type="entry name" value="Beta-prop_WDR3_2nd"/>
    <property type="match status" value="1"/>
</dbReference>
<keyword evidence="6" id="KW-1185">Reference proteome</keyword>
<feature type="repeat" description="WD" evidence="4">
    <location>
        <begin position="621"/>
        <end position="662"/>
    </location>
</feature>
<dbReference type="PANTHER" id="PTHR19853">
    <property type="entry name" value="WD REPEAT CONTAINING PROTEIN 3 WDR3"/>
    <property type="match status" value="1"/>
</dbReference>
<dbReference type="SUPFAM" id="SSF50978">
    <property type="entry name" value="WD40 repeat-like"/>
    <property type="match status" value="2"/>
</dbReference>
<dbReference type="CDD" id="cd00200">
    <property type="entry name" value="WD40"/>
    <property type="match status" value="2"/>
</dbReference>
<feature type="repeat" description="WD" evidence="4">
    <location>
        <begin position="187"/>
        <end position="228"/>
    </location>
</feature>
<reference evidence="7" key="1">
    <citation type="submission" date="2025-08" db="UniProtKB">
        <authorList>
            <consortium name="RefSeq"/>
        </authorList>
    </citation>
    <scope>IDENTIFICATION</scope>
    <source>
        <tissue evidence="7">Silk gland</tissue>
    </source>
</reference>
<dbReference type="InterPro" id="IPR051570">
    <property type="entry name" value="TBC1_cilium_biogenesis"/>
</dbReference>
<comment type="similarity">
    <text evidence="3">Belongs to the WD repeat WDR3/UTP12 family.</text>
</comment>
<accession>A0A6J2KPA9</accession>
<dbReference type="GO" id="GO:0030515">
    <property type="term" value="F:snoRNA binding"/>
    <property type="evidence" value="ECO:0007669"/>
    <property type="project" value="TreeGrafter"/>
</dbReference>
<dbReference type="GO" id="GO:0030490">
    <property type="term" value="P:maturation of SSU-rRNA"/>
    <property type="evidence" value="ECO:0007669"/>
    <property type="project" value="TreeGrafter"/>
</dbReference>
<dbReference type="Pfam" id="PF04003">
    <property type="entry name" value="Utp12"/>
    <property type="match status" value="1"/>
</dbReference>